<proteinExistence type="predicted"/>
<reference evidence="1" key="1">
    <citation type="journal article" date="2018" name="Nat. Commun.">
        <title>Diversity and evolution of the emerging Pandoraviridae family.</title>
        <authorList>
            <person name="Legendre M."/>
            <person name="Fabre E."/>
            <person name="Poirot O."/>
            <person name="Jeudy S."/>
            <person name="Lartigue A."/>
            <person name="Alempic J.M."/>
            <person name="Beucher L."/>
            <person name="Philippe N."/>
            <person name="Bertaux L."/>
            <person name="Christo-Foroux E."/>
            <person name="Labadie K."/>
            <person name="Coute Y."/>
            <person name="Abergel C."/>
            <person name="Claverie J.M."/>
        </authorList>
    </citation>
    <scope>NUCLEOTIDE SEQUENCE [LARGE SCALE GENOMIC DNA]</scope>
    <source>
        <strain evidence="1">Macleodensis</strain>
    </source>
</reference>
<organism evidence="1">
    <name type="scientific">Pandoravirus macleodensis</name>
    <dbReference type="NCBI Taxonomy" id="2107707"/>
    <lineage>
        <taxon>Viruses</taxon>
        <taxon>Pandoravirus</taxon>
    </lineage>
</organism>
<dbReference type="GeneID" id="36841415"/>
<protein>
    <submittedName>
        <fullName evidence="1">Uncharacterized protein</fullName>
    </submittedName>
</protein>
<accession>A0A2U7UF91</accession>
<dbReference type="Proteomes" id="UP000249758">
    <property type="component" value="Segment"/>
</dbReference>
<gene>
    <name evidence="1" type="ORF">pmac_cds_272</name>
</gene>
<evidence type="ECO:0000313" key="1">
    <source>
        <dbReference type="EMBL" id="AVK76960.1"/>
    </source>
</evidence>
<dbReference type="KEGG" id="vg:36841415"/>
<name>A0A2U7UF91_9VIRU</name>
<dbReference type="EMBL" id="MG011691">
    <property type="protein sequence ID" value="AVK76960.1"/>
    <property type="molecule type" value="Genomic_DNA"/>
</dbReference>
<sequence length="102" mass="11476">MDGINLHVEPGAEPVIRQRHAAQQTRHYLCSPRGRQRIIFETTSDGRRMVITNKEAVCAFIERDFTCSSAVVQASSTGLWLYVHLDDGHYGSPYIQVTSDPD</sequence>
<dbReference type="RefSeq" id="YP_009480956.1">
    <property type="nucleotide sequence ID" value="NC_037665.1"/>
</dbReference>